<keyword evidence="6" id="KW-1185">Reference proteome</keyword>
<protein>
    <recommendedName>
        <fullName evidence="4">Glycosyltransferase 2-like domain-containing protein</fullName>
    </recommendedName>
</protein>
<evidence type="ECO:0000313" key="5">
    <source>
        <dbReference type="EMBL" id="PLS01117.1"/>
    </source>
</evidence>
<dbReference type="PANTHER" id="PTHR22916:SF51">
    <property type="entry name" value="GLYCOSYLTRANSFERASE EPSH-RELATED"/>
    <property type="match status" value="1"/>
</dbReference>
<accession>A0A2N5H6F7</accession>
<proteinExistence type="inferred from homology"/>
<evidence type="ECO:0000256" key="1">
    <source>
        <dbReference type="ARBA" id="ARBA00006739"/>
    </source>
</evidence>
<evidence type="ECO:0000256" key="3">
    <source>
        <dbReference type="ARBA" id="ARBA00022679"/>
    </source>
</evidence>
<reference evidence="5 6" key="1">
    <citation type="submission" date="2017-11" db="EMBL/GenBank/DDBJ databases">
        <title>Comparitive Functional Genomics of Dry Heat Resistant strains isolated from the Viking Spacecraft.</title>
        <authorList>
            <person name="Seuylemezian A."/>
            <person name="Cooper K."/>
            <person name="Vaishampayan P."/>
        </authorList>
    </citation>
    <scope>NUCLEOTIDE SEQUENCE [LARGE SCALE GENOMIC DNA]</scope>
    <source>
        <strain evidence="5 6">V32-6</strain>
    </source>
</reference>
<dbReference type="SUPFAM" id="SSF53448">
    <property type="entry name" value="Nucleotide-diphospho-sugar transferases"/>
    <property type="match status" value="1"/>
</dbReference>
<name>A0A2N5H6F7_9BACI</name>
<dbReference type="RefSeq" id="WP_101652408.1">
    <property type="nucleotide sequence ID" value="NZ_PGVE01000107.1"/>
</dbReference>
<dbReference type="AlphaFoldDB" id="A0A2N5H6F7"/>
<keyword evidence="3" id="KW-0808">Transferase</keyword>
<evidence type="ECO:0000256" key="2">
    <source>
        <dbReference type="ARBA" id="ARBA00022676"/>
    </source>
</evidence>
<organism evidence="5 6">
    <name type="scientific">Neobacillus cucumis</name>
    <dbReference type="NCBI Taxonomy" id="1740721"/>
    <lineage>
        <taxon>Bacteria</taxon>
        <taxon>Bacillati</taxon>
        <taxon>Bacillota</taxon>
        <taxon>Bacilli</taxon>
        <taxon>Bacillales</taxon>
        <taxon>Bacillaceae</taxon>
        <taxon>Neobacillus</taxon>
    </lineage>
</organism>
<dbReference type="EMBL" id="PGVE01000107">
    <property type="protein sequence ID" value="PLS01117.1"/>
    <property type="molecule type" value="Genomic_DNA"/>
</dbReference>
<feature type="domain" description="Glycosyltransferase 2-like" evidence="4">
    <location>
        <begin position="10"/>
        <end position="175"/>
    </location>
</feature>
<keyword evidence="2" id="KW-0328">Glycosyltransferase</keyword>
<dbReference type="GO" id="GO:0016757">
    <property type="term" value="F:glycosyltransferase activity"/>
    <property type="evidence" value="ECO:0007669"/>
    <property type="project" value="UniProtKB-KW"/>
</dbReference>
<dbReference type="Pfam" id="PF00535">
    <property type="entry name" value="Glycos_transf_2"/>
    <property type="match status" value="1"/>
</dbReference>
<dbReference type="OrthoDB" id="396512at2"/>
<comment type="similarity">
    <text evidence="1">Belongs to the glycosyltransferase 2 family.</text>
</comment>
<dbReference type="CDD" id="cd00761">
    <property type="entry name" value="Glyco_tranf_GTA_type"/>
    <property type="match status" value="1"/>
</dbReference>
<sequence length="339" mass="39850">MTSLYSPLLSIVIPVYNAEKFLKRCIESVLNQSFKDFEVILVNDGSIDGSGGICDYYCEHDERVHVYHLKNGGPSWARNHGINHAKGTYITFMDADDFVDSSFSEAANRVRLQDYDFIVAPYCIVDTAEKPIQHYQYREKSFSNNESKGEFLRTIWLGEPLFGSCWNKWYKKSIIMKNNLKFNNDFYIAEDFLFNLHYYRECRSAILISSAYYYYVLHGNSVTSGIYYNRFEIAKTVYEESLRLLADLNINDVKSRSFLEESYLSGVLRAMFDLTKAENKLTFKDKMLELKKYVSDMEVRSILRNDQTYNFNRLAYFCLKYQSPLIYYTAFKIRYLMKG</sequence>
<dbReference type="InterPro" id="IPR001173">
    <property type="entry name" value="Glyco_trans_2-like"/>
</dbReference>
<evidence type="ECO:0000259" key="4">
    <source>
        <dbReference type="Pfam" id="PF00535"/>
    </source>
</evidence>
<comment type="caution">
    <text evidence="5">The sequence shown here is derived from an EMBL/GenBank/DDBJ whole genome shotgun (WGS) entry which is preliminary data.</text>
</comment>
<dbReference type="PANTHER" id="PTHR22916">
    <property type="entry name" value="GLYCOSYLTRANSFERASE"/>
    <property type="match status" value="1"/>
</dbReference>
<gene>
    <name evidence="5" type="ORF">CVD27_27435</name>
</gene>
<evidence type="ECO:0000313" key="6">
    <source>
        <dbReference type="Proteomes" id="UP000234950"/>
    </source>
</evidence>
<dbReference type="Proteomes" id="UP000234950">
    <property type="component" value="Unassembled WGS sequence"/>
</dbReference>
<dbReference type="InterPro" id="IPR029044">
    <property type="entry name" value="Nucleotide-diphossugar_trans"/>
</dbReference>
<dbReference type="Gene3D" id="3.90.550.10">
    <property type="entry name" value="Spore Coat Polysaccharide Biosynthesis Protein SpsA, Chain A"/>
    <property type="match status" value="1"/>
</dbReference>